<dbReference type="InterPro" id="IPR027417">
    <property type="entry name" value="P-loop_NTPase"/>
</dbReference>
<dbReference type="GO" id="GO:0009898">
    <property type="term" value="C:cytoplasmic side of plasma membrane"/>
    <property type="evidence" value="ECO:0007669"/>
    <property type="project" value="TreeGrafter"/>
</dbReference>
<evidence type="ECO:0000313" key="3">
    <source>
        <dbReference type="Proteomes" id="UP000287910"/>
    </source>
</evidence>
<dbReference type="GO" id="GO:0051782">
    <property type="term" value="P:negative regulation of cell division"/>
    <property type="evidence" value="ECO:0007669"/>
    <property type="project" value="TreeGrafter"/>
</dbReference>
<dbReference type="SUPFAM" id="SSF52540">
    <property type="entry name" value="P-loop containing nucleoside triphosphate hydrolases"/>
    <property type="match status" value="1"/>
</dbReference>
<dbReference type="Proteomes" id="UP000287910">
    <property type="component" value="Unassembled WGS sequence"/>
</dbReference>
<evidence type="ECO:0000313" key="2">
    <source>
        <dbReference type="EMBL" id="RUL49581.1"/>
    </source>
</evidence>
<dbReference type="Gene3D" id="3.40.50.300">
    <property type="entry name" value="P-loop containing nucleotide triphosphate hydrolases"/>
    <property type="match status" value="1"/>
</dbReference>
<dbReference type="Pfam" id="PF13614">
    <property type="entry name" value="AAA_31"/>
    <property type="match status" value="1"/>
</dbReference>
<dbReference type="InterPro" id="IPR025669">
    <property type="entry name" value="AAA_dom"/>
</dbReference>
<dbReference type="Gene3D" id="3.40.50.2300">
    <property type="match status" value="1"/>
</dbReference>
<dbReference type="InterPro" id="IPR050625">
    <property type="entry name" value="ParA/MinD_ATPase"/>
</dbReference>
<name>A0A3S0P6P8_9BACI</name>
<sequence length="381" mass="43126">MIIQWLCHTRNTDNFINIKKCMTNGGYSLIFQEDKEEIHRLLTLNPNAAIIIDINEGEENYQYCESLSILHPQAFIILAGEEVDLNVMKALRCGAKDILSTSSNEGKIVEVINRVEKAFQIKGSQNRKNGRIITACSTKGGVGKTTLIVNLATVLAKQNYQVAVLDLNLQFGDVSLYYDIKPKKTIYEWVKEEYDAPMKDLSKFMSKHSSGVDILPAPIRPEFSEAILDEHIHELIKQCKETYDYILIDTPPYLTEHTLTSLEKSNDILLMTFMDIATLKNNKIYIETLEALSLKEKVKVILNREYKVRGIQPGTVEKILELPVFARIPNKEKHITTSINEGKPLTITNPKSSFSKSILKLASNLSGNQVQKASKKQLQPR</sequence>
<dbReference type="GO" id="GO:0005829">
    <property type="term" value="C:cytosol"/>
    <property type="evidence" value="ECO:0007669"/>
    <property type="project" value="TreeGrafter"/>
</dbReference>
<reference evidence="2 3" key="1">
    <citation type="submission" date="2018-12" db="EMBL/GenBank/DDBJ databases">
        <title>Lysinibacillus antri sp. nov., isolated from a cave soil.</title>
        <authorList>
            <person name="Narsing Rao M.P."/>
            <person name="Zhang H."/>
            <person name="Dong Z.-Y."/>
            <person name="Niu X.-K."/>
            <person name="Zhang K."/>
            <person name="Fang B.-Z."/>
            <person name="Kang Y.-Q."/>
            <person name="Xiao M."/>
            <person name="Li W.-J."/>
        </authorList>
    </citation>
    <scope>NUCLEOTIDE SEQUENCE [LARGE SCALE GENOMIC DNA]</scope>
    <source>
        <strain evidence="2 3">SYSU K30002</strain>
    </source>
</reference>
<keyword evidence="3" id="KW-1185">Reference proteome</keyword>
<gene>
    <name evidence="2" type="ORF">EK386_14925</name>
</gene>
<proteinExistence type="predicted"/>
<dbReference type="AlphaFoldDB" id="A0A3S0P6P8"/>
<dbReference type="GO" id="GO:0016887">
    <property type="term" value="F:ATP hydrolysis activity"/>
    <property type="evidence" value="ECO:0007669"/>
    <property type="project" value="TreeGrafter"/>
</dbReference>
<feature type="domain" description="AAA" evidence="1">
    <location>
        <begin position="131"/>
        <end position="288"/>
    </location>
</feature>
<organism evidence="2 3">
    <name type="scientific">Lysinibacillus antri</name>
    <dbReference type="NCBI Taxonomy" id="2498145"/>
    <lineage>
        <taxon>Bacteria</taxon>
        <taxon>Bacillati</taxon>
        <taxon>Bacillota</taxon>
        <taxon>Bacilli</taxon>
        <taxon>Bacillales</taxon>
        <taxon>Bacillaceae</taxon>
        <taxon>Lysinibacillus</taxon>
    </lineage>
</organism>
<dbReference type="EMBL" id="RYYR01000024">
    <property type="protein sequence ID" value="RUL49581.1"/>
    <property type="molecule type" value="Genomic_DNA"/>
</dbReference>
<dbReference type="RefSeq" id="WP_126659983.1">
    <property type="nucleotide sequence ID" value="NZ_RYYR01000024.1"/>
</dbReference>
<dbReference type="PANTHER" id="PTHR43384:SF13">
    <property type="entry name" value="SLR0110 PROTEIN"/>
    <property type="match status" value="1"/>
</dbReference>
<dbReference type="PANTHER" id="PTHR43384">
    <property type="entry name" value="SEPTUM SITE-DETERMINING PROTEIN MIND HOMOLOG, CHLOROPLASTIC-RELATED"/>
    <property type="match status" value="1"/>
</dbReference>
<evidence type="ECO:0000259" key="1">
    <source>
        <dbReference type="Pfam" id="PF13614"/>
    </source>
</evidence>
<accession>A0A3S0P6P8</accession>
<dbReference type="GO" id="GO:0005524">
    <property type="term" value="F:ATP binding"/>
    <property type="evidence" value="ECO:0007669"/>
    <property type="project" value="TreeGrafter"/>
</dbReference>
<comment type="caution">
    <text evidence="2">The sequence shown here is derived from an EMBL/GenBank/DDBJ whole genome shotgun (WGS) entry which is preliminary data.</text>
</comment>
<protein>
    <recommendedName>
        <fullName evidence="1">AAA domain-containing protein</fullName>
    </recommendedName>
</protein>